<proteinExistence type="predicted"/>
<evidence type="ECO:0000313" key="2">
    <source>
        <dbReference type="EMBL" id="RED49965.1"/>
    </source>
</evidence>
<name>A0A3D9HKM0_9PROT</name>
<feature type="chain" id="PRO_5017621194" description="Lipoprotein" evidence="1">
    <location>
        <begin position="24"/>
        <end position="167"/>
    </location>
</feature>
<evidence type="ECO:0000256" key="1">
    <source>
        <dbReference type="SAM" id="SignalP"/>
    </source>
</evidence>
<protein>
    <recommendedName>
        <fullName evidence="4">Lipoprotein</fullName>
    </recommendedName>
</protein>
<keyword evidence="3" id="KW-1185">Reference proteome</keyword>
<evidence type="ECO:0000313" key="3">
    <source>
        <dbReference type="Proteomes" id="UP000256845"/>
    </source>
</evidence>
<dbReference type="OrthoDB" id="7362340at2"/>
<gene>
    <name evidence="2" type="ORF">DFP90_105338</name>
</gene>
<dbReference type="PROSITE" id="PS51257">
    <property type="entry name" value="PROKAR_LIPOPROTEIN"/>
    <property type="match status" value="1"/>
</dbReference>
<dbReference type="EMBL" id="QRDW01000005">
    <property type="protein sequence ID" value="RED49965.1"/>
    <property type="molecule type" value="Genomic_DNA"/>
</dbReference>
<reference evidence="2 3" key="1">
    <citation type="submission" date="2018-07" db="EMBL/GenBank/DDBJ databases">
        <title>Genomic Encyclopedia of Type Strains, Phase III (KMG-III): the genomes of soil and plant-associated and newly described type strains.</title>
        <authorList>
            <person name="Whitman W."/>
        </authorList>
    </citation>
    <scope>NUCLEOTIDE SEQUENCE [LARGE SCALE GENOMIC DNA]</scope>
    <source>
        <strain evidence="2 3">CECT 8488</strain>
    </source>
</reference>
<feature type="signal peptide" evidence="1">
    <location>
        <begin position="1"/>
        <end position="23"/>
    </location>
</feature>
<evidence type="ECO:0008006" key="4">
    <source>
        <dbReference type="Google" id="ProtNLM"/>
    </source>
</evidence>
<accession>A0A3D9HKM0</accession>
<comment type="caution">
    <text evidence="2">The sequence shown here is derived from an EMBL/GenBank/DDBJ whole genome shotgun (WGS) entry which is preliminary data.</text>
</comment>
<dbReference type="RefSeq" id="WP_147301019.1">
    <property type="nucleotide sequence ID" value="NZ_QRDW01000005.1"/>
</dbReference>
<organism evidence="2 3">
    <name type="scientific">Aestuariispira insulae</name>
    <dbReference type="NCBI Taxonomy" id="1461337"/>
    <lineage>
        <taxon>Bacteria</taxon>
        <taxon>Pseudomonadati</taxon>
        <taxon>Pseudomonadota</taxon>
        <taxon>Alphaproteobacteria</taxon>
        <taxon>Rhodospirillales</taxon>
        <taxon>Kiloniellaceae</taxon>
        <taxon>Aestuariispira</taxon>
    </lineage>
</organism>
<dbReference type="AlphaFoldDB" id="A0A3D9HKM0"/>
<sequence>MLRPNHPSLRSIFALTTAAALLAACQVPGTTEDRGPVASAGEVLSSDPKAATVVREMPDPVMRIPGLPIPDGVNVVLSDTVIAGQDNNWNGQVVLFSEDYQSVQFVEFMRSEMPKMGWEETAILRSRRTSITYVQGNRFATVRIMDREEGAEMDIVVAPVAIPESPE</sequence>
<keyword evidence="1" id="KW-0732">Signal</keyword>
<dbReference type="Proteomes" id="UP000256845">
    <property type="component" value="Unassembled WGS sequence"/>
</dbReference>